<protein>
    <submittedName>
        <fullName evidence="1">Uncharacterized protein</fullName>
    </submittedName>
</protein>
<reference evidence="1 2" key="1">
    <citation type="submission" date="2021-06" db="EMBL/GenBank/DDBJ databases">
        <authorList>
            <person name="Palmer J.M."/>
        </authorList>
    </citation>
    <scope>NUCLEOTIDE SEQUENCE [LARGE SCALE GENOMIC DNA]</scope>
    <source>
        <strain evidence="1 2">XC_2019</strain>
        <tissue evidence="1">Muscle</tissue>
    </source>
</reference>
<evidence type="ECO:0000313" key="2">
    <source>
        <dbReference type="Proteomes" id="UP001434883"/>
    </source>
</evidence>
<keyword evidence="2" id="KW-1185">Reference proteome</keyword>
<name>A0ABV0RQT5_9TELE</name>
<proteinExistence type="predicted"/>
<comment type="caution">
    <text evidence="1">The sequence shown here is derived from an EMBL/GenBank/DDBJ whole genome shotgun (WGS) entry which is preliminary data.</text>
</comment>
<accession>A0ABV0RQT5</accession>
<feature type="non-terminal residue" evidence="1">
    <location>
        <position position="1"/>
    </location>
</feature>
<dbReference type="EMBL" id="JAHRIN010053019">
    <property type="protein sequence ID" value="MEQ2210359.1"/>
    <property type="molecule type" value="Genomic_DNA"/>
</dbReference>
<evidence type="ECO:0000313" key="1">
    <source>
        <dbReference type="EMBL" id="MEQ2210359.1"/>
    </source>
</evidence>
<organism evidence="1 2">
    <name type="scientific">Xenoophorus captivus</name>
    <dbReference type="NCBI Taxonomy" id="1517983"/>
    <lineage>
        <taxon>Eukaryota</taxon>
        <taxon>Metazoa</taxon>
        <taxon>Chordata</taxon>
        <taxon>Craniata</taxon>
        <taxon>Vertebrata</taxon>
        <taxon>Euteleostomi</taxon>
        <taxon>Actinopterygii</taxon>
        <taxon>Neopterygii</taxon>
        <taxon>Teleostei</taxon>
        <taxon>Neoteleostei</taxon>
        <taxon>Acanthomorphata</taxon>
        <taxon>Ovalentaria</taxon>
        <taxon>Atherinomorphae</taxon>
        <taxon>Cyprinodontiformes</taxon>
        <taxon>Goodeidae</taxon>
        <taxon>Xenoophorus</taxon>
    </lineage>
</organism>
<sequence length="85" mass="9372">AVSGKSEVLSKSKATTVKHLMEASGPDFSNIQALGSLLRIWSATLVQKKKLLTKERHLLQLHHKGMNPPDLKDPFPDLILDPGFT</sequence>
<dbReference type="Proteomes" id="UP001434883">
    <property type="component" value="Unassembled WGS sequence"/>
</dbReference>
<gene>
    <name evidence="1" type="ORF">XENOCAPTIV_012365</name>
</gene>